<dbReference type="Proteomes" id="UP001438112">
    <property type="component" value="Unassembled WGS sequence"/>
</dbReference>
<evidence type="ECO:0000313" key="4">
    <source>
        <dbReference type="Proteomes" id="UP001438112"/>
    </source>
</evidence>
<accession>A0ABP9ZJH1</accession>
<protein>
    <recommendedName>
        <fullName evidence="2">Putative gluconeogenesis factor</fullName>
    </recommendedName>
</protein>
<name>A0ABP9ZJH1_9LACO</name>
<reference evidence="3 4" key="1">
    <citation type="submission" date="2024-03" db="EMBL/GenBank/DDBJ databases">
        <title>Inconsistent identification of Apilactobacillus kunkeei-related strains obtained by well-developed overall genome related indices.</title>
        <authorList>
            <person name="Maeno S."/>
            <person name="Endo A."/>
        </authorList>
    </citation>
    <scope>NUCLEOTIDE SEQUENCE [LARGE SCALE GENOMIC DNA]</scope>
    <source>
        <strain evidence="3 4">20H-10</strain>
    </source>
</reference>
<evidence type="ECO:0000256" key="1">
    <source>
        <dbReference type="ARBA" id="ARBA00022490"/>
    </source>
</evidence>
<dbReference type="EMBL" id="BAABVV010000040">
    <property type="protein sequence ID" value="GAA6114957.1"/>
    <property type="molecule type" value="Genomic_DNA"/>
</dbReference>
<proteinExistence type="inferred from homology"/>
<sequence>MRNLKNVVVIGGGTGLPVILNNLKDKDVNITSIVNVSDDGGSSGKLRKAANVVPPGDIRNVLASLSNLPQTELDLFQYRFKDNNDFLSGHSLGNLIITAMTEMKGDINVAVKLLSQMMDITGRIYPSTNQKLQLCAEFKDGSTMKGEYEITYADKQIKRVWVETDNPDNPPVANQEVIDAILEADQIVLGPGSLFTSILPNLMISNIGDAIVKSKAQVVYICNIMTQFGETDNFTDANHVEVLNKHMNSNFIDVVIVNKTPVLDSQIDHQRFNEISSPVEHDENRLKELGCEVIYDDFLLLTNRGAFHNGKKVADKLVELVTKE</sequence>
<comment type="caution">
    <text evidence="3">The sequence shown here is derived from an EMBL/GenBank/DDBJ whole genome shotgun (WGS) entry which is preliminary data.</text>
</comment>
<dbReference type="NCBIfam" id="TIGR01826">
    <property type="entry name" value="CofD_related"/>
    <property type="match status" value="1"/>
</dbReference>
<comment type="function">
    <text evidence="2">Required for morphogenesis under gluconeogenic growth conditions.</text>
</comment>
<dbReference type="PANTHER" id="PTHR30135:SF3">
    <property type="entry name" value="GLUCONEOGENESIS FACTOR-RELATED"/>
    <property type="match status" value="1"/>
</dbReference>
<dbReference type="CDD" id="cd07187">
    <property type="entry name" value="YvcK_like"/>
    <property type="match status" value="1"/>
</dbReference>
<dbReference type="InterPro" id="IPR002882">
    <property type="entry name" value="CofD"/>
</dbReference>
<dbReference type="Pfam" id="PF01933">
    <property type="entry name" value="CofD"/>
    <property type="match status" value="1"/>
</dbReference>
<evidence type="ECO:0000256" key="2">
    <source>
        <dbReference type="HAMAP-Rule" id="MF_00973"/>
    </source>
</evidence>
<dbReference type="RefSeq" id="WP_353318578.1">
    <property type="nucleotide sequence ID" value="NZ_BAABVV010000040.1"/>
</dbReference>
<keyword evidence="1 2" id="KW-0963">Cytoplasm</keyword>
<dbReference type="Gene3D" id="3.40.50.10680">
    <property type="entry name" value="CofD-like domains"/>
    <property type="match status" value="1"/>
</dbReference>
<comment type="subcellular location">
    <subcellularLocation>
        <location evidence="2">Cytoplasm</location>
    </subcellularLocation>
</comment>
<keyword evidence="4" id="KW-1185">Reference proteome</keyword>
<evidence type="ECO:0000313" key="3">
    <source>
        <dbReference type="EMBL" id="GAA6114957.1"/>
    </source>
</evidence>
<comment type="similarity">
    <text evidence="2">Belongs to the gluconeogenesis factor family.</text>
</comment>
<dbReference type="SUPFAM" id="SSF142338">
    <property type="entry name" value="CofD-like"/>
    <property type="match status" value="1"/>
</dbReference>
<dbReference type="InterPro" id="IPR038136">
    <property type="entry name" value="CofD-like_dom_sf"/>
</dbReference>
<dbReference type="PANTHER" id="PTHR30135">
    <property type="entry name" value="UNCHARACTERIZED PROTEIN YVCK-RELATED"/>
    <property type="match status" value="1"/>
</dbReference>
<dbReference type="HAMAP" id="MF_00973">
    <property type="entry name" value="Gluconeogen_factor"/>
    <property type="match status" value="1"/>
</dbReference>
<organism evidence="3 4">
    <name type="scientific">Apilactobacillus apinorum</name>
    <dbReference type="NCBI Taxonomy" id="1218495"/>
    <lineage>
        <taxon>Bacteria</taxon>
        <taxon>Bacillati</taxon>
        <taxon>Bacillota</taxon>
        <taxon>Bacilli</taxon>
        <taxon>Lactobacillales</taxon>
        <taxon>Lactobacillaceae</taxon>
        <taxon>Apilactobacillus</taxon>
    </lineage>
</organism>
<gene>
    <name evidence="3" type="primary">yvcK</name>
    <name evidence="3" type="ORF">AP20H10_13200</name>
</gene>
<dbReference type="InterPro" id="IPR010119">
    <property type="entry name" value="Gluconeogen_factor"/>
</dbReference>